<accession>A0A0V1KKC3</accession>
<keyword evidence="2" id="KW-1185">Reference proteome</keyword>
<organism evidence="1 2">
    <name type="scientific">Trichinella nativa</name>
    <dbReference type="NCBI Taxonomy" id="6335"/>
    <lineage>
        <taxon>Eukaryota</taxon>
        <taxon>Metazoa</taxon>
        <taxon>Ecdysozoa</taxon>
        <taxon>Nematoda</taxon>
        <taxon>Enoplea</taxon>
        <taxon>Dorylaimia</taxon>
        <taxon>Trichinellida</taxon>
        <taxon>Trichinellidae</taxon>
        <taxon>Trichinella</taxon>
    </lineage>
</organism>
<protein>
    <submittedName>
        <fullName evidence="1">Uncharacterized protein</fullName>
    </submittedName>
</protein>
<sequence>MLLLDASSSITRTVHPQLPYSPFSDGQVLMYVNVPVTCLICSQQRLFRTERQRPRRRDPAHA</sequence>
<dbReference type="AlphaFoldDB" id="A0A0V1KKC3"/>
<gene>
    <name evidence="1" type="ORF">T02_10176</name>
</gene>
<reference evidence="1 2" key="1">
    <citation type="submission" date="2015-05" db="EMBL/GenBank/DDBJ databases">
        <title>Evolution of Trichinella species and genotypes.</title>
        <authorList>
            <person name="Korhonen P.K."/>
            <person name="Edoardo P."/>
            <person name="Giuseppe L.R."/>
            <person name="Gasser R.B."/>
        </authorList>
    </citation>
    <scope>NUCLEOTIDE SEQUENCE [LARGE SCALE GENOMIC DNA]</scope>
    <source>
        <strain evidence="1">ISS10</strain>
    </source>
</reference>
<evidence type="ECO:0000313" key="2">
    <source>
        <dbReference type="Proteomes" id="UP000054721"/>
    </source>
</evidence>
<name>A0A0V1KKC3_9BILA</name>
<dbReference type="Proteomes" id="UP000054721">
    <property type="component" value="Unassembled WGS sequence"/>
</dbReference>
<dbReference type="EMBL" id="JYDW01000583">
    <property type="protein sequence ID" value="KRZ47748.1"/>
    <property type="molecule type" value="Genomic_DNA"/>
</dbReference>
<evidence type="ECO:0000313" key="1">
    <source>
        <dbReference type="EMBL" id="KRZ47748.1"/>
    </source>
</evidence>
<proteinExistence type="predicted"/>
<comment type="caution">
    <text evidence="1">The sequence shown here is derived from an EMBL/GenBank/DDBJ whole genome shotgun (WGS) entry which is preliminary data.</text>
</comment>